<feature type="compositionally biased region" description="Low complexity" evidence="1">
    <location>
        <begin position="101"/>
        <end position="119"/>
    </location>
</feature>
<name>C1E377_MICCC</name>
<feature type="compositionally biased region" description="Basic and acidic residues" evidence="1">
    <location>
        <begin position="120"/>
        <end position="130"/>
    </location>
</feature>
<dbReference type="RefSeq" id="XP_002501251.1">
    <property type="nucleotide sequence ID" value="XM_002501205.1"/>
</dbReference>
<dbReference type="AlphaFoldDB" id="C1E377"/>
<sequence>MAGSPKAGFPARRPGRLFGKKQMVMFGCIVLVLFVAPSLFGIGDTTDSHGLDPDDRGLVRTDFDGDRKHRRRSSRRADAFDDDAGYRMRDADDLHAGHHGLGSSTWSSSWSSSSSSSSSSRDRHERERDERHKRRARERRRHAGHGGLEHDIAKRASELAIPRVEEYVNRKLVDPAVRAIERGDSVDPNDPSKGHKHGGVGGFFDAIAHPFGIGASSDSDAAADATDPNAYVPAADFGLPHHGKRHHHQKIPAWGEPPAPDGEDDFNDVRKDSIADRTRGAFDDDDDTDDDDARSLRREERIGFHDFVPNDDDDASSGSGSKSGSWFGSLFGSSAKKAERSGATVGRRERAGLKSTRGGRGGDDEDAEDEYGGGGRFDDPAPRKRSSLRGS</sequence>
<feature type="compositionally biased region" description="Acidic residues" evidence="1">
    <location>
        <begin position="283"/>
        <end position="292"/>
    </location>
</feature>
<feature type="compositionally biased region" description="Low complexity" evidence="1">
    <location>
        <begin position="316"/>
        <end position="334"/>
    </location>
</feature>
<organism evidence="2 3">
    <name type="scientific">Micromonas commoda (strain RCC299 / NOUM17 / CCMP2709)</name>
    <name type="common">Picoplanktonic green alga</name>
    <dbReference type="NCBI Taxonomy" id="296587"/>
    <lineage>
        <taxon>Eukaryota</taxon>
        <taxon>Viridiplantae</taxon>
        <taxon>Chlorophyta</taxon>
        <taxon>Mamiellophyceae</taxon>
        <taxon>Mamiellales</taxon>
        <taxon>Mamiellaceae</taxon>
        <taxon>Micromonas</taxon>
    </lineage>
</organism>
<accession>C1E377</accession>
<reference evidence="2 3" key="1">
    <citation type="journal article" date="2009" name="Science">
        <title>Green evolution and dynamic adaptations revealed by genomes of the marine picoeukaryotes Micromonas.</title>
        <authorList>
            <person name="Worden A.Z."/>
            <person name="Lee J.H."/>
            <person name="Mock T."/>
            <person name="Rouze P."/>
            <person name="Simmons M.P."/>
            <person name="Aerts A.L."/>
            <person name="Allen A.E."/>
            <person name="Cuvelier M.L."/>
            <person name="Derelle E."/>
            <person name="Everett M.V."/>
            <person name="Foulon E."/>
            <person name="Grimwood J."/>
            <person name="Gundlach H."/>
            <person name="Henrissat B."/>
            <person name="Napoli C."/>
            <person name="McDonald S.M."/>
            <person name="Parker M.S."/>
            <person name="Rombauts S."/>
            <person name="Salamov A."/>
            <person name="Von Dassow P."/>
            <person name="Badger J.H."/>
            <person name="Coutinho P.M."/>
            <person name="Demir E."/>
            <person name="Dubchak I."/>
            <person name="Gentemann C."/>
            <person name="Eikrem W."/>
            <person name="Gready J.E."/>
            <person name="John U."/>
            <person name="Lanier W."/>
            <person name="Lindquist E.A."/>
            <person name="Lucas S."/>
            <person name="Mayer K.F."/>
            <person name="Moreau H."/>
            <person name="Not F."/>
            <person name="Otillar R."/>
            <person name="Panaud O."/>
            <person name="Pangilinan J."/>
            <person name="Paulsen I."/>
            <person name="Piegu B."/>
            <person name="Poliakov A."/>
            <person name="Robbens S."/>
            <person name="Schmutz J."/>
            <person name="Toulza E."/>
            <person name="Wyss T."/>
            <person name="Zelensky A."/>
            <person name="Zhou K."/>
            <person name="Armbrust E.V."/>
            <person name="Bhattacharya D."/>
            <person name="Goodenough U.W."/>
            <person name="Van de Peer Y."/>
            <person name="Grigoriev I.V."/>
        </authorList>
    </citation>
    <scope>NUCLEOTIDE SEQUENCE [LARGE SCALE GENOMIC DNA]</scope>
    <source>
        <strain evidence="3">RCC299 / NOUM17</strain>
    </source>
</reference>
<dbReference type="GeneID" id="8242911"/>
<keyword evidence="3" id="KW-1185">Reference proteome</keyword>
<feature type="region of interest" description="Disordered" evidence="1">
    <location>
        <begin position="45"/>
        <end position="76"/>
    </location>
</feature>
<gene>
    <name evidence="2" type="ORF">MICPUN_52682</name>
</gene>
<dbReference type="Proteomes" id="UP000002009">
    <property type="component" value="Chromosome 4"/>
</dbReference>
<evidence type="ECO:0000313" key="2">
    <source>
        <dbReference type="EMBL" id="ACO62509.1"/>
    </source>
</evidence>
<feature type="compositionally biased region" description="Basic and acidic residues" evidence="1">
    <location>
        <begin position="46"/>
        <end position="67"/>
    </location>
</feature>
<feature type="compositionally biased region" description="Basic and acidic residues" evidence="1">
    <location>
        <begin position="267"/>
        <end position="282"/>
    </location>
</feature>
<evidence type="ECO:0000313" key="3">
    <source>
        <dbReference type="Proteomes" id="UP000002009"/>
    </source>
</evidence>
<feature type="compositionally biased region" description="Basic residues" evidence="1">
    <location>
        <begin position="241"/>
        <end position="250"/>
    </location>
</feature>
<protein>
    <submittedName>
        <fullName evidence="2">Uncharacterized protein</fullName>
    </submittedName>
</protein>
<dbReference type="KEGG" id="mis:MICPUN_52682"/>
<feature type="compositionally biased region" description="Basic and acidic residues" evidence="1">
    <location>
        <begin position="293"/>
        <end position="304"/>
    </location>
</feature>
<dbReference type="EMBL" id="CP001325">
    <property type="protein sequence ID" value="ACO62509.1"/>
    <property type="molecule type" value="Genomic_DNA"/>
</dbReference>
<feature type="region of interest" description="Disordered" evidence="1">
    <location>
        <begin position="234"/>
        <end position="391"/>
    </location>
</feature>
<feature type="compositionally biased region" description="Basic and acidic residues" evidence="1">
    <location>
        <begin position="336"/>
        <end position="352"/>
    </location>
</feature>
<feature type="compositionally biased region" description="Basic residues" evidence="1">
    <location>
        <begin position="131"/>
        <end position="144"/>
    </location>
</feature>
<feature type="region of interest" description="Disordered" evidence="1">
    <location>
        <begin position="100"/>
        <end position="153"/>
    </location>
</feature>
<evidence type="ECO:0000256" key="1">
    <source>
        <dbReference type="SAM" id="MobiDB-lite"/>
    </source>
</evidence>
<proteinExistence type="predicted"/>
<dbReference type="InParanoid" id="C1E377"/>